<dbReference type="Proteomes" id="UP000317977">
    <property type="component" value="Unassembled WGS sequence"/>
</dbReference>
<dbReference type="AlphaFoldDB" id="A0A5C6F4J2"/>
<name>A0A5C6F4J2_9BACT</name>
<organism evidence="2 3">
    <name type="scientific">Rubripirellula reticaptiva</name>
    <dbReference type="NCBI Taxonomy" id="2528013"/>
    <lineage>
        <taxon>Bacteria</taxon>
        <taxon>Pseudomonadati</taxon>
        <taxon>Planctomycetota</taxon>
        <taxon>Planctomycetia</taxon>
        <taxon>Pirellulales</taxon>
        <taxon>Pirellulaceae</taxon>
        <taxon>Rubripirellula</taxon>
    </lineage>
</organism>
<dbReference type="InterPro" id="IPR041657">
    <property type="entry name" value="HTH_17"/>
</dbReference>
<reference evidence="2 3" key="1">
    <citation type="submission" date="2019-02" db="EMBL/GenBank/DDBJ databases">
        <title>Deep-cultivation of Planctomycetes and their phenomic and genomic characterization uncovers novel biology.</title>
        <authorList>
            <person name="Wiegand S."/>
            <person name="Jogler M."/>
            <person name="Boedeker C."/>
            <person name="Pinto D."/>
            <person name="Vollmers J."/>
            <person name="Rivas-Marin E."/>
            <person name="Kohn T."/>
            <person name="Peeters S.H."/>
            <person name="Heuer A."/>
            <person name="Rast P."/>
            <person name="Oberbeckmann S."/>
            <person name="Bunk B."/>
            <person name="Jeske O."/>
            <person name="Meyerdierks A."/>
            <person name="Storesund J.E."/>
            <person name="Kallscheuer N."/>
            <person name="Luecker S."/>
            <person name="Lage O.M."/>
            <person name="Pohl T."/>
            <person name="Merkel B.J."/>
            <person name="Hornburger P."/>
            <person name="Mueller R.-W."/>
            <person name="Bruemmer F."/>
            <person name="Labrenz M."/>
            <person name="Spormann A.M."/>
            <person name="Op Den Camp H."/>
            <person name="Overmann J."/>
            <person name="Amann R."/>
            <person name="Jetten M.S.M."/>
            <person name="Mascher T."/>
            <person name="Medema M.H."/>
            <person name="Devos D.P."/>
            <person name="Kaster A.-K."/>
            <person name="Ovreas L."/>
            <person name="Rohde M."/>
            <person name="Galperin M.Y."/>
            <person name="Jogler C."/>
        </authorList>
    </citation>
    <scope>NUCLEOTIDE SEQUENCE [LARGE SCALE GENOMIC DNA]</scope>
    <source>
        <strain evidence="2 3">Poly59</strain>
    </source>
</reference>
<dbReference type="EMBL" id="SJPX01000002">
    <property type="protein sequence ID" value="TWU56022.1"/>
    <property type="molecule type" value="Genomic_DNA"/>
</dbReference>
<sequence length="89" mass="10521">MNETDVVARLERIETLLSSLVQQEKVKDFYTTSEVANILGRAEFTVREWCRLYRIHAEKRPCGRGRSKEWMISHTELQRIQNEGLLSIR</sequence>
<feature type="domain" description="Helix-turn-helix" evidence="1">
    <location>
        <begin position="29"/>
        <end position="80"/>
    </location>
</feature>
<dbReference type="Pfam" id="PF12728">
    <property type="entry name" value="HTH_17"/>
    <property type="match status" value="1"/>
</dbReference>
<evidence type="ECO:0000259" key="1">
    <source>
        <dbReference type="Pfam" id="PF12728"/>
    </source>
</evidence>
<gene>
    <name evidence="2" type="ORF">Poly59_23250</name>
</gene>
<accession>A0A5C6F4J2</accession>
<dbReference type="RefSeq" id="WP_246114348.1">
    <property type="nucleotide sequence ID" value="NZ_SJPX01000002.1"/>
</dbReference>
<proteinExistence type="predicted"/>
<evidence type="ECO:0000313" key="3">
    <source>
        <dbReference type="Proteomes" id="UP000317977"/>
    </source>
</evidence>
<protein>
    <submittedName>
        <fullName evidence="2">Helix-turn-helix domain protein</fullName>
    </submittedName>
</protein>
<comment type="caution">
    <text evidence="2">The sequence shown here is derived from an EMBL/GenBank/DDBJ whole genome shotgun (WGS) entry which is preliminary data.</text>
</comment>
<keyword evidence="3" id="KW-1185">Reference proteome</keyword>
<evidence type="ECO:0000313" key="2">
    <source>
        <dbReference type="EMBL" id="TWU56022.1"/>
    </source>
</evidence>